<evidence type="ECO:0000313" key="5">
    <source>
        <dbReference type="EMBL" id="CAE0011638.1"/>
    </source>
</evidence>
<dbReference type="InterPro" id="IPR029058">
    <property type="entry name" value="AB_hydrolase_fold"/>
</dbReference>
<gene>
    <name evidence="5" type="ORF">PPRO1316_LOCUS2031</name>
</gene>
<dbReference type="SUPFAM" id="SSF53474">
    <property type="entry name" value="alpha/beta-Hydrolases"/>
    <property type="match status" value="1"/>
</dbReference>
<name>A0A7S2YYD3_9CHLO</name>
<protein>
    <recommendedName>
        <fullName evidence="4">AB hydrolase-1 domain-containing protein</fullName>
    </recommendedName>
</protein>
<dbReference type="PANTHER" id="PTHR43194:SF2">
    <property type="entry name" value="PEROXISOMAL MEMBRANE PROTEIN LPX1"/>
    <property type="match status" value="1"/>
</dbReference>
<feature type="compositionally biased region" description="Low complexity" evidence="3">
    <location>
        <begin position="39"/>
        <end position="54"/>
    </location>
</feature>
<feature type="domain" description="AB hydrolase-1" evidence="4">
    <location>
        <begin position="104"/>
        <end position="331"/>
    </location>
</feature>
<organism evidence="5">
    <name type="scientific">Pycnococcus provasolii</name>
    <dbReference type="NCBI Taxonomy" id="41880"/>
    <lineage>
        <taxon>Eukaryota</taxon>
        <taxon>Viridiplantae</taxon>
        <taxon>Chlorophyta</taxon>
        <taxon>Pseudoscourfieldiophyceae</taxon>
        <taxon>Pseudoscourfieldiales</taxon>
        <taxon>Pycnococcaceae</taxon>
        <taxon>Pycnococcus</taxon>
    </lineage>
</organism>
<proteinExistence type="inferred from homology"/>
<dbReference type="InterPro" id="IPR000073">
    <property type="entry name" value="AB_hydrolase_1"/>
</dbReference>
<reference evidence="5" key="1">
    <citation type="submission" date="2021-01" db="EMBL/GenBank/DDBJ databases">
        <authorList>
            <person name="Corre E."/>
            <person name="Pelletier E."/>
            <person name="Niang G."/>
            <person name="Scheremetjew M."/>
            <person name="Finn R."/>
            <person name="Kale V."/>
            <person name="Holt S."/>
            <person name="Cochrane G."/>
            <person name="Meng A."/>
            <person name="Brown T."/>
            <person name="Cohen L."/>
        </authorList>
    </citation>
    <scope>NUCLEOTIDE SEQUENCE</scope>
    <source>
        <strain evidence="5">RCC2336</strain>
    </source>
</reference>
<dbReference type="PRINTS" id="PR00111">
    <property type="entry name" value="ABHYDROLASE"/>
</dbReference>
<accession>A0A7S2YYD3</accession>
<dbReference type="GO" id="GO:0008233">
    <property type="term" value="F:peptidase activity"/>
    <property type="evidence" value="ECO:0007669"/>
    <property type="project" value="InterPro"/>
</dbReference>
<dbReference type="GO" id="GO:0006508">
    <property type="term" value="P:proteolysis"/>
    <property type="evidence" value="ECO:0007669"/>
    <property type="project" value="InterPro"/>
</dbReference>
<keyword evidence="2" id="KW-0378">Hydrolase</keyword>
<dbReference type="InterPro" id="IPR002410">
    <property type="entry name" value="Peptidase_S33"/>
</dbReference>
<dbReference type="EMBL" id="HBHV01002879">
    <property type="protein sequence ID" value="CAE0011638.1"/>
    <property type="molecule type" value="Transcribed_RNA"/>
</dbReference>
<evidence type="ECO:0000259" key="4">
    <source>
        <dbReference type="Pfam" id="PF00561"/>
    </source>
</evidence>
<evidence type="ECO:0000256" key="1">
    <source>
        <dbReference type="ARBA" id="ARBA00010088"/>
    </source>
</evidence>
<evidence type="ECO:0000256" key="3">
    <source>
        <dbReference type="SAM" id="MobiDB-lite"/>
    </source>
</evidence>
<dbReference type="AlphaFoldDB" id="A0A7S2YYD3"/>
<dbReference type="PANTHER" id="PTHR43194">
    <property type="entry name" value="HYDROLASE ALPHA/BETA FOLD FAMILY"/>
    <property type="match status" value="1"/>
</dbReference>
<dbReference type="PRINTS" id="PR00793">
    <property type="entry name" value="PROAMNOPTASE"/>
</dbReference>
<sequence>MAHVVVPLCRRGVLNLSARPSSYCRVRVRVRVVRRLPSSTSSTCSSSSSSSHSSSKSRDSSSSCRFGGKILRWRDVARNEKEFNTHAVLWEARKKDDDDAKATLVLMLHGGPQVPHDYLKPIGQALSAQRHVVTYDQLGCGLSDAPDDASLYGIDNAIDELRRAIARARQAAGVPSSEKIHVLGQSWGGILAFEAVRTGEIGDEIKSLILSNVPPNVAAVEADANKLLEEAGGDVELFMARHNCRVVPQPKQVADAYAKAGSTWRGSGVLAGYEAAKTTSSSWPAHLRTLVISGEHDFVTPELAKTWLDILPHGSASQVVVNGGSHMPFWDASEQYFGRVCAFLDECDDTK</sequence>
<dbReference type="Gene3D" id="3.40.50.1820">
    <property type="entry name" value="alpha/beta hydrolase"/>
    <property type="match status" value="1"/>
</dbReference>
<dbReference type="InterPro" id="IPR050228">
    <property type="entry name" value="Carboxylesterase_BioH"/>
</dbReference>
<evidence type="ECO:0000256" key="2">
    <source>
        <dbReference type="ARBA" id="ARBA00022801"/>
    </source>
</evidence>
<comment type="similarity">
    <text evidence="1">Belongs to the peptidase S33 family.</text>
</comment>
<dbReference type="Pfam" id="PF00561">
    <property type="entry name" value="Abhydrolase_1"/>
    <property type="match status" value="1"/>
</dbReference>
<feature type="region of interest" description="Disordered" evidence="3">
    <location>
        <begin position="39"/>
        <end position="64"/>
    </location>
</feature>